<dbReference type="EMBL" id="PUHZ01000009">
    <property type="protein sequence ID" value="PQO46558.1"/>
    <property type="molecule type" value="Genomic_DNA"/>
</dbReference>
<dbReference type="Proteomes" id="UP000237819">
    <property type="component" value="Unassembled WGS sequence"/>
</dbReference>
<evidence type="ECO:0000313" key="2">
    <source>
        <dbReference type="EMBL" id="PQO46558.1"/>
    </source>
</evidence>
<name>A0A2S8GQ43_9BACT</name>
<evidence type="ECO:0000256" key="1">
    <source>
        <dbReference type="SAM" id="Phobius"/>
    </source>
</evidence>
<keyword evidence="1" id="KW-0472">Membrane</keyword>
<reference evidence="2 3" key="1">
    <citation type="submission" date="2018-02" db="EMBL/GenBank/DDBJ databases">
        <title>Comparative genomes isolates from brazilian mangrove.</title>
        <authorList>
            <person name="Araujo J.E."/>
            <person name="Taketani R.G."/>
            <person name="Silva M.C.P."/>
            <person name="Loureco M.V."/>
            <person name="Andreote F.D."/>
        </authorList>
    </citation>
    <scope>NUCLEOTIDE SEQUENCE [LARGE SCALE GENOMIC DNA]</scope>
    <source>
        <strain evidence="2 3">Nap-Phe MGV</strain>
    </source>
</reference>
<feature type="transmembrane region" description="Helical" evidence="1">
    <location>
        <begin position="145"/>
        <end position="163"/>
    </location>
</feature>
<feature type="transmembrane region" description="Helical" evidence="1">
    <location>
        <begin position="82"/>
        <end position="103"/>
    </location>
</feature>
<sequence>MKRALLLIGPLLALVGAIGLLYHGSSILEILLVLTYNTAATAQPLSQMMQEVELAIVFVYVLTVGLVTAIGALTFPGQPQCVTIIGKLLGCLGGATLIGGGYLSGHAMDHALKGLQVLASSEKAPKPPMLQAIVDAGSEQLQTGIVVYIISVGILLLAGLVGFRRRESTLMGSSIKIAMVLLVVAVIAIAIAGSSAMVWYSVDQTLAMVVDINNPPQPSDLAVQLIQALQVSVVLYSGFGGLGVVAIIAYLFSPNYRRPAAKQEELQEAPG</sequence>
<protein>
    <submittedName>
        <fullName evidence="2">Uncharacterized protein</fullName>
    </submittedName>
</protein>
<keyword evidence="1" id="KW-1133">Transmembrane helix</keyword>
<organism evidence="2 3">
    <name type="scientific">Blastopirellula marina</name>
    <dbReference type="NCBI Taxonomy" id="124"/>
    <lineage>
        <taxon>Bacteria</taxon>
        <taxon>Pseudomonadati</taxon>
        <taxon>Planctomycetota</taxon>
        <taxon>Planctomycetia</taxon>
        <taxon>Pirellulales</taxon>
        <taxon>Pirellulaceae</taxon>
        <taxon>Blastopirellula</taxon>
    </lineage>
</organism>
<feature type="transmembrane region" description="Helical" evidence="1">
    <location>
        <begin position="175"/>
        <end position="202"/>
    </location>
</feature>
<proteinExistence type="predicted"/>
<evidence type="ECO:0000313" key="3">
    <source>
        <dbReference type="Proteomes" id="UP000237819"/>
    </source>
</evidence>
<gene>
    <name evidence="2" type="ORF">C5Y93_08790</name>
</gene>
<feature type="transmembrane region" description="Helical" evidence="1">
    <location>
        <begin position="54"/>
        <end position="75"/>
    </location>
</feature>
<keyword evidence="1" id="KW-0812">Transmembrane</keyword>
<feature type="transmembrane region" description="Helical" evidence="1">
    <location>
        <begin position="222"/>
        <end position="252"/>
    </location>
</feature>
<accession>A0A2S8GQ43</accession>
<dbReference type="OrthoDB" id="289115at2"/>
<comment type="caution">
    <text evidence="2">The sequence shown here is derived from an EMBL/GenBank/DDBJ whole genome shotgun (WGS) entry which is preliminary data.</text>
</comment>
<dbReference type="AlphaFoldDB" id="A0A2S8GQ43"/>
<dbReference type="RefSeq" id="WP_105335036.1">
    <property type="nucleotide sequence ID" value="NZ_PUHZ01000009.1"/>
</dbReference>